<evidence type="ECO:0000259" key="5">
    <source>
        <dbReference type="PROSITE" id="PS51078"/>
    </source>
</evidence>
<dbReference type="InterPro" id="IPR036390">
    <property type="entry name" value="WH_DNA-bd_sf"/>
</dbReference>
<gene>
    <name evidence="6" type="ORF">C5F51_19180</name>
</gene>
<dbReference type="InterPro" id="IPR029016">
    <property type="entry name" value="GAF-like_dom_sf"/>
</dbReference>
<evidence type="ECO:0000259" key="4">
    <source>
        <dbReference type="PROSITE" id="PS51077"/>
    </source>
</evidence>
<name>A0A2S6A468_9NOCA</name>
<organism evidence="6 7">
    <name type="scientific">Nocardia nova</name>
    <dbReference type="NCBI Taxonomy" id="37330"/>
    <lineage>
        <taxon>Bacteria</taxon>
        <taxon>Bacillati</taxon>
        <taxon>Actinomycetota</taxon>
        <taxon>Actinomycetes</taxon>
        <taxon>Mycobacteriales</taxon>
        <taxon>Nocardiaceae</taxon>
        <taxon>Nocardia</taxon>
    </lineage>
</organism>
<dbReference type="AlphaFoldDB" id="A0A2S6A468"/>
<dbReference type="Pfam" id="PF01614">
    <property type="entry name" value="IclR_C"/>
    <property type="match status" value="1"/>
</dbReference>
<dbReference type="SUPFAM" id="SSF46785">
    <property type="entry name" value="Winged helix' DNA-binding domain"/>
    <property type="match status" value="1"/>
</dbReference>
<accession>A0A2S6A468</accession>
<proteinExistence type="predicted"/>
<dbReference type="Gene3D" id="1.10.10.10">
    <property type="entry name" value="Winged helix-like DNA-binding domain superfamily/Winged helix DNA-binding domain"/>
    <property type="match status" value="1"/>
</dbReference>
<evidence type="ECO:0000256" key="2">
    <source>
        <dbReference type="ARBA" id="ARBA00023125"/>
    </source>
</evidence>
<dbReference type="PANTHER" id="PTHR30136">
    <property type="entry name" value="HELIX-TURN-HELIX TRANSCRIPTIONAL REGULATOR, ICLR FAMILY"/>
    <property type="match status" value="1"/>
</dbReference>
<dbReference type="Gene3D" id="3.30.450.40">
    <property type="match status" value="1"/>
</dbReference>
<feature type="domain" description="IclR-ED" evidence="5">
    <location>
        <begin position="74"/>
        <end position="239"/>
    </location>
</feature>
<evidence type="ECO:0000256" key="1">
    <source>
        <dbReference type="ARBA" id="ARBA00023015"/>
    </source>
</evidence>
<dbReference type="InterPro" id="IPR014757">
    <property type="entry name" value="Tscrpt_reg_IclR_C"/>
</dbReference>
<feature type="domain" description="HTH iclR-type" evidence="4">
    <location>
        <begin position="11"/>
        <end position="71"/>
    </location>
</feature>
<comment type="caution">
    <text evidence="6">The sequence shown here is derived from an EMBL/GenBank/DDBJ whole genome shotgun (WGS) entry which is preliminary data.</text>
</comment>
<dbReference type="Pfam" id="PF09339">
    <property type="entry name" value="HTH_IclR"/>
    <property type="match status" value="1"/>
</dbReference>
<reference evidence="6 7" key="1">
    <citation type="submission" date="2018-02" db="EMBL/GenBank/DDBJ databases">
        <title>8 Nocardia nova and 1 Nocardia cyriacigeorgica strain used for evolution to TMP-SMX.</title>
        <authorList>
            <person name="Mehta H."/>
            <person name="Weng J."/>
            <person name="Shamoo Y."/>
        </authorList>
    </citation>
    <scope>NUCLEOTIDE SEQUENCE [LARGE SCALE GENOMIC DNA]</scope>
    <source>
        <strain evidence="6 7">BAA2227</strain>
    </source>
</reference>
<evidence type="ECO:0000313" key="7">
    <source>
        <dbReference type="Proteomes" id="UP000238356"/>
    </source>
</evidence>
<evidence type="ECO:0000313" key="6">
    <source>
        <dbReference type="EMBL" id="PPJ26790.1"/>
    </source>
</evidence>
<dbReference type="EMBL" id="PSZD01000011">
    <property type="protein sequence ID" value="PPJ26790.1"/>
    <property type="molecule type" value="Genomic_DNA"/>
</dbReference>
<keyword evidence="7" id="KW-1185">Reference proteome</keyword>
<keyword evidence="1" id="KW-0805">Transcription regulation</keyword>
<dbReference type="GO" id="GO:0003700">
    <property type="term" value="F:DNA-binding transcription factor activity"/>
    <property type="evidence" value="ECO:0007669"/>
    <property type="project" value="TreeGrafter"/>
</dbReference>
<dbReference type="GO" id="GO:0045892">
    <property type="term" value="P:negative regulation of DNA-templated transcription"/>
    <property type="evidence" value="ECO:0007669"/>
    <property type="project" value="TreeGrafter"/>
</dbReference>
<evidence type="ECO:0000256" key="3">
    <source>
        <dbReference type="ARBA" id="ARBA00023163"/>
    </source>
</evidence>
<dbReference type="GO" id="GO:0003677">
    <property type="term" value="F:DNA binding"/>
    <property type="evidence" value="ECO:0007669"/>
    <property type="project" value="UniProtKB-KW"/>
</dbReference>
<dbReference type="InterPro" id="IPR036388">
    <property type="entry name" value="WH-like_DNA-bd_sf"/>
</dbReference>
<dbReference type="PROSITE" id="PS51078">
    <property type="entry name" value="ICLR_ED"/>
    <property type="match status" value="1"/>
</dbReference>
<keyword evidence="3" id="KW-0804">Transcription</keyword>
<dbReference type="SMART" id="SM00346">
    <property type="entry name" value="HTH_ICLR"/>
    <property type="match status" value="1"/>
</dbReference>
<dbReference type="RefSeq" id="WP_063910620.1">
    <property type="nucleotide sequence ID" value="NZ_PSZD01000011.1"/>
</dbReference>
<dbReference type="InterPro" id="IPR050707">
    <property type="entry name" value="HTH_MetabolicPath_Reg"/>
</dbReference>
<keyword evidence="2" id="KW-0238">DNA-binding</keyword>
<dbReference type="PANTHER" id="PTHR30136:SF34">
    <property type="entry name" value="TRANSCRIPTIONAL REGULATOR"/>
    <property type="match status" value="1"/>
</dbReference>
<dbReference type="PROSITE" id="PS51077">
    <property type="entry name" value="HTH_ICLR"/>
    <property type="match status" value="1"/>
</dbReference>
<sequence>MSEVAAAQLPLTMLERATLVMDLFQAPDRHLTLGQIAVRTRLPRATVHRIVRQLIQLEWLTHSADGYALGRRVRTWNADTARLSRLRACAAPILHELLLATAAVVHLGALDGGEVLYLDKLGGRAATAVPTRVGTRVAAHRSTLGRVALAHLPPEDVEARVTDIEPGVDLPELHRRLHRIACHATDYDDAEFGSGLAAVAVAVDASAAVGVVCDRPAALRRIAPRVRAAAAEIRGALTPRSRQVSEHHRPRPSR</sequence>
<dbReference type="InterPro" id="IPR005471">
    <property type="entry name" value="Tscrpt_reg_IclR_N"/>
</dbReference>
<protein>
    <submittedName>
        <fullName evidence="6">IclR family transcriptional regulator</fullName>
    </submittedName>
</protein>
<dbReference type="Proteomes" id="UP000238356">
    <property type="component" value="Unassembled WGS sequence"/>
</dbReference>
<dbReference type="SUPFAM" id="SSF55781">
    <property type="entry name" value="GAF domain-like"/>
    <property type="match status" value="1"/>
</dbReference>